<organism evidence="2 3">
    <name type="scientific">Podarcis lilfordi</name>
    <name type="common">Lilford's wall lizard</name>
    <dbReference type="NCBI Taxonomy" id="74358"/>
    <lineage>
        <taxon>Eukaryota</taxon>
        <taxon>Metazoa</taxon>
        <taxon>Chordata</taxon>
        <taxon>Craniata</taxon>
        <taxon>Vertebrata</taxon>
        <taxon>Euteleostomi</taxon>
        <taxon>Lepidosauria</taxon>
        <taxon>Squamata</taxon>
        <taxon>Bifurcata</taxon>
        <taxon>Unidentata</taxon>
        <taxon>Episquamata</taxon>
        <taxon>Laterata</taxon>
        <taxon>Lacertibaenia</taxon>
        <taxon>Lacertidae</taxon>
        <taxon>Podarcis</taxon>
    </lineage>
</organism>
<gene>
    <name evidence="2" type="ORF">PODLI_1B035558</name>
</gene>
<name>A0AA35PDH6_9SAUR</name>
<feature type="transmembrane region" description="Helical" evidence="1">
    <location>
        <begin position="155"/>
        <end position="177"/>
    </location>
</feature>
<keyword evidence="1" id="KW-0812">Transmembrane</keyword>
<reference evidence="2" key="1">
    <citation type="submission" date="2022-12" db="EMBL/GenBank/DDBJ databases">
        <authorList>
            <person name="Alioto T."/>
            <person name="Alioto T."/>
            <person name="Gomez Garrido J."/>
        </authorList>
    </citation>
    <scope>NUCLEOTIDE SEQUENCE</scope>
</reference>
<dbReference type="EMBL" id="OX395134">
    <property type="protein sequence ID" value="CAI5784916.1"/>
    <property type="molecule type" value="Genomic_DNA"/>
</dbReference>
<dbReference type="Proteomes" id="UP001178461">
    <property type="component" value="Chromosome 9"/>
</dbReference>
<keyword evidence="3" id="KW-1185">Reference proteome</keyword>
<sequence length="195" mass="20680">MGAPGAGAVQGLPPSNGALTKMLQPLDSWSSLRATGRDVVWETSLPNERVNNSDTRTGLGVTSDAELSLEGRGIAMARQKPSQPQPSELSPVQPTPGCKVVAPPTACSGFLGSFLNGVKMVLSIILFLGLCAFTAYVALLCTALLFAAVQVLFSTLIPSALLILQFLLSAMLLLFCLQWMSEILSQQFHVHDPVL</sequence>
<dbReference type="AlphaFoldDB" id="A0AA35PDH6"/>
<evidence type="ECO:0000313" key="3">
    <source>
        <dbReference type="Proteomes" id="UP001178461"/>
    </source>
</evidence>
<evidence type="ECO:0000313" key="2">
    <source>
        <dbReference type="EMBL" id="CAI5784916.1"/>
    </source>
</evidence>
<keyword evidence="1" id="KW-1133">Transmembrane helix</keyword>
<feature type="transmembrane region" description="Helical" evidence="1">
    <location>
        <begin position="121"/>
        <end position="149"/>
    </location>
</feature>
<accession>A0AA35PDH6</accession>
<proteinExistence type="predicted"/>
<protein>
    <submittedName>
        <fullName evidence="2">Uncharacterized protein</fullName>
    </submittedName>
</protein>
<keyword evidence="1" id="KW-0472">Membrane</keyword>
<evidence type="ECO:0000256" key="1">
    <source>
        <dbReference type="SAM" id="Phobius"/>
    </source>
</evidence>